<proteinExistence type="predicted"/>
<reference evidence="2 3" key="1">
    <citation type="submission" date="2016-05" db="EMBL/GenBank/DDBJ databases">
        <title>A degradative enzymes factory behind the ericoid mycorrhizal symbiosis.</title>
        <authorList>
            <consortium name="DOE Joint Genome Institute"/>
            <person name="Martino E."/>
            <person name="Morin E."/>
            <person name="Grelet G."/>
            <person name="Kuo A."/>
            <person name="Kohler A."/>
            <person name="Daghino S."/>
            <person name="Barry K."/>
            <person name="Choi C."/>
            <person name="Cichocki N."/>
            <person name="Clum A."/>
            <person name="Copeland A."/>
            <person name="Hainaut M."/>
            <person name="Haridas S."/>
            <person name="Labutti K."/>
            <person name="Lindquist E."/>
            <person name="Lipzen A."/>
            <person name="Khouja H.-R."/>
            <person name="Murat C."/>
            <person name="Ohm R."/>
            <person name="Olson A."/>
            <person name="Spatafora J."/>
            <person name="Veneault-Fourrey C."/>
            <person name="Henrissat B."/>
            <person name="Grigoriev I."/>
            <person name="Martin F."/>
            <person name="Perotto S."/>
        </authorList>
    </citation>
    <scope>NUCLEOTIDE SEQUENCE [LARGE SCALE GENOMIC DNA]</scope>
    <source>
        <strain evidence="2 3">UAMH 7357</strain>
    </source>
</reference>
<evidence type="ECO:0000313" key="3">
    <source>
        <dbReference type="Proteomes" id="UP000235672"/>
    </source>
</evidence>
<keyword evidence="1" id="KW-0472">Membrane</keyword>
<dbReference type="Proteomes" id="UP000235672">
    <property type="component" value="Unassembled WGS sequence"/>
</dbReference>
<organism evidence="2 3">
    <name type="scientific">Hyaloscypha hepaticicola</name>
    <dbReference type="NCBI Taxonomy" id="2082293"/>
    <lineage>
        <taxon>Eukaryota</taxon>
        <taxon>Fungi</taxon>
        <taxon>Dikarya</taxon>
        <taxon>Ascomycota</taxon>
        <taxon>Pezizomycotina</taxon>
        <taxon>Leotiomycetes</taxon>
        <taxon>Helotiales</taxon>
        <taxon>Hyaloscyphaceae</taxon>
        <taxon>Hyaloscypha</taxon>
    </lineage>
</organism>
<gene>
    <name evidence="2" type="ORF">NA56DRAFT_317015</name>
</gene>
<keyword evidence="1" id="KW-0812">Transmembrane</keyword>
<name>A0A2J6PQV7_9HELO</name>
<evidence type="ECO:0000256" key="1">
    <source>
        <dbReference type="SAM" id="Phobius"/>
    </source>
</evidence>
<evidence type="ECO:0000313" key="2">
    <source>
        <dbReference type="EMBL" id="PMD16409.1"/>
    </source>
</evidence>
<dbReference type="EMBL" id="KZ613506">
    <property type="protein sequence ID" value="PMD16409.1"/>
    <property type="molecule type" value="Genomic_DNA"/>
</dbReference>
<sequence>MFVEAGCGSGRYLLVVNNTFFLLNIRALGVVLVLHLERRKYDELGSGFAARTCEPCLEP</sequence>
<accession>A0A2J6PQV7</accession>
<feature type="transmembrane region" description="Helical" evidence="1">
    <location>
        <begin position="12"/>
        <end position="34"/>
    </location>
</feature>
<keyword evidence="1" id="KW-1133">Transmembrane helix</keyword>
<dbReference type="AlphaFoldDB" id="A0A2J6PQV7"/>
<keyword evidence="3" id="KW-1185">Reference proteome</keyword>
<protein>
    <submittedName>
        <fullName evidence="2">Uncharacterized protein</fullName>
    </submittedName>
</protein>